<evidence type="ECO:0000313" key="3">
    <source>
        <dbReference type="Proteomes" id="UP000199087"/>
    </source>
</evidence>
<dbReference type="AlphaFoldDB" id="A0A0U1NVZ1"/>
<dbReference type="RefSeq" id="WP_090633979.1">
    <property type="nucleotide sequence ID" value="NZ_CVRB01000002.1"/>
</dbReference>
<evidence type="ECO:0008006" key="4">
    <source>
        <dbReference type="Google" id="ProtNLM"/>
    </source>
</evidence>
<dbReference type="STRING" id="1499688.BN000_02114"/>
<reference evidence="3" key="1">
    <citation type="submission" date="2015-05" db="EMBL/GenBank/DDBJ databases">
        <authorList>
            <person name="Urmite Genomes"/>
        </authorList>
    </citation>
    <scope>NUCLEOTIDE SEQUENCE [LARGE SCALE GENOMIC DNA]</scope>
    <source>
        <strain evidence="3">LF1</strain>
    </source>
</reference>
<dbReference type="OrthoDB" id="3628949at2"/>
<sequence length="66" mass="7703">MKYIKLLLLIPFIGVVGFLPFANKIEPYVLGMPFLLFWIVFWMVFSSVILTIIYKFDPDNQGSETK</sequence>
<gene>
    <name evidence="2" type="ORF">BN000_02114</name>
</gene>
<keyword evidence="1" id="KW-0812">Transmembrane</keyword>
<name>A0A0U1NVZ1_9BACI</name>
<keyword evidence="1" id="KW-1133">Transmembrane helix</keyword>
<dbReference type="PANTHER" id="PTHR40034:SF1">
    <property type="entry name" value="BSL5891 PROTEIN"/>
    <property type="match status" value="1"/>
</dbReference>
<evidence type="ECO:0000313" key="2">
    <source>
        <dbReference type="EMBL" id="CRK82193.1"/>
    </source>
</evidence>
<accession>A0A0U1NVZ1</accession>
<evidence type="ECO:0000256" key="1">
    <source>
        <dbReference type="SAM" id="Phobius"/>
    </source>
</evidence>
<dbReference type="Proteomes" id="UP000199087">
    <property type="component" value="Unassembled WGS sequence"/>
</dbReference>
<keyword evidence="3" id="KW-1185">Reference proteome</keyword>
<dbReference type="EMBL" id="CVRB01000002">
    <property type="protein sequence ID" value="CRK82193.1"/>
    <property type="molecule type" value="Genomic_DNA"/>
</dbReference>
<proteinExistence type="predicted"/>
<feature type="transmembrane region" description="Helical" evidence="1">
    <location>
        <begin position="34"/>
        <end position="56"/>
    </location>
</feature>
<keyword evidence="1" id="KW-0472">Membrane</keyword>
<dbReference type="InterPro" id="IPR021741">
    <property type="entry name" value="DUF3311"/>
</dbReference>
<dbReference type="PANTHER" id="PTHR40034">
    <property type="entry name" value="BSL5891 PROTEIN"/>
    <property type="match status" value="1"/>
</dbReference>
<organism evidence="2 3">
    <name type="scientific">Neobacillus massiliamazoniensis</name>
    <dbReference type="NCBI Taxonomy" id="1499688"/>
    <lineage>
        <taxon>Bacteria</taxon>
        <taxon>Bacillati</taxon>
        <taxon>Bacillota</taxon>
        <taxon>Bacilli</taxon>
        <taxon>Bacillales</taxon>
        <taxon>Bacillaceae</taxon>
        <taxon>Neobacillus</taxon>
    </lineage>
</organism>
<protein>
    <recommendedName>
        <fullName evidence="4">DUF3311 domain-containing protein</fullName>
    </recommendedName>
</protein>
<dbReference type="Pfam" id="PF11755">
    <property type="entry name" value="DUF3311"/>
    <property type="match status" value="1"/>
</dbReference>